<proteinExistence type="predicted"/>
<name>A0AAE9A6Z5_CAEBR</name>
<evidence type="ECO:0000313" key="3">
    <source>
        <dbReference type="EMBL" id="ULT92582.1"/>
    </source>
</evidence>
<dbReference type="InterPro" id="IPR016137">
    <property type="entry name" value="RGS"/>
</dbReference>
<accession>A0AAE9A6Z5</accession>
<dbReference type="InterPro" id="IPR044926">
    <property type="entry name" value="RGS_subdomain_2"/>
</dbReference>
<dbReference type="Pfam" id="PF00615">
    <property type="entry name" value="RGS"/>
    <property type="match status" value="1"/>
</dbReference>
<dbReference type="InterPro" id="IPR036305">
    <property type="entry name" value="RGS_sf"/>
</dbReference>
<dbReference type="PANTHER" id="PTHR45746">
    <property type="entry name" value="LP21163P"/>
    <property type="match status" value="1"/>
</dbReference>
<dbReference type="EMBL" id="CP090895">
    <property type="protein sequence ID" value="ULT92582.1"/>
    <property type="molecule type" value="Genomic_DNA"/>
</dbReference>
<dbReference type="OMA" id="DMQININ"/>
<dbReference type="PRINTS" id="PR01301">
    <property type="entry name" value="RGSPROTEIN"/>
</dbReference>
<keyword evidence="1" id="KW-0734">Signal transduction inhibitor</keyword>
<protein>
    <recommendedName>
        <fullName evidence="2">RGS domain-containing protein</fullName>
    </recommendedName>
</protein>
<dbReference type="KEGG" id="cbr:CBG_20723"/>
<organism evidence="3 4">
    <name type="scientific">Caenorhabditis briggsae</name>
    <dbReference type="NCBI Taxonomy" id="6238"/>
    <lineage>
        <taxon>Eukaryota</taxon>
        <taxon>Metazoa</taxon>
        <taxon>Ecdysozoa</taxon>
        <taxon>Nematoda</taxon>
        <taxon>Chromadorea</taxon>
        <taxon>Rhabditida</taxon>
        <taxon>Rhabditina</taxon>
        <taxon>Rhabditomorpha</taxon>
        <taxon>Rhabditoidea</taxon>
        <taxon>Rhabditidae</taxon>
        <taxon>Peloderinae</taxon>
        <taxon>Caenorhabditis</taxon>
    </lineage>
</organism>
<dbReference type="PROSITE" id="PS50132">
    <property type="entry name" value="RGS"/>
    <property type="match status" value="1"/>
</dbReference>
<gene>
    <name evidence="3" type="ORF">L3Y34_009989</name>
</gene>
<dbReference type="FunFam" id="1.10.167.10:FF:000001">
    <property type="entry name" value="Putative regulator of g-protein signaling 12"/>
    <property type="match status" value="1"/>
</dbReference>
<dbReference type="InterPro" id="IPR047016">
    <property type="entry name" value="RGS6/7/9/11"/>
</dbReference>
<dbReference type="GO" id="GO:0009968">
    <property type="term" value="P:negative regulation of signal transduction"/>
    <property type="evidence" value="ECO:0007669"/>
    <property type="project" value="UniProtKB-KW"/>
</dbReference>
<evidence type="ECO:0000256" key="1">
    <source>
        <dbReference type="ARBA" id="ARBA00022700"/>
    </source>
</evidence>
<dbReference type="SUPFAM" id="SSF48097">
    <property type="entry name" value="Regulator of G-protein signaling, RGS"/>
    <property type="match status" value="1"/>
</dbReference>
<sequence length="160" mass="18563">MVFSFSCCRSSATVTPFEPLTVEVVREWAVNFDNLLKSQRGQEEFLKYLKKEHSECNFLFWQSCEQLRVQTNQGTVNEMIRTIYHDFLAPEADMQININAANQGIAREALEHPAPHAFDPVQQEIYGLMKRDSYGRYIRSDRYKELLASFEPEATNSVTN</sequence>
<dbReference type="SMART" id="SM00315">
    <property type="entry name" value="RGS"/>
    <property type="match status" value="1"/>
</dbReference>
<feature type="domain" description="RGS" evidence="2">
    <location>
        <begin position="31"/>
        <end position="147"/>
    </location>
</feature>
<dbReference type="AlphaFoldDB" id="A0AAE9A6Z5"/>
<dbReference type="GO" id="GO:0008277">
    <property type="term" value="P:regulation of G protein-coupled receptor signaling pathway"/>
    <property type="evidence" value="ECO:0007669"/>
    <property type="project" value="InterPro"/>
</dbReference>
<evidence type="ECO:0000259" key="2">
    <source>
        <dbReference type="PROSITE" id="PS50132"/>
    </source>
</evidence>
<reference evidence="3 4" key="1">
    <citation type="submission" date="2022-02" db="EMBL/GenBank/DDBJ databases">
        <title>Chromosome-level reference genomes for two strains of Caenorhabditis briggsae: an improved platform for comparative genomics.</title>
        <authorList>
            <person name="Stevens L."/>
            <person name="Andersen E.C."/>
        </authorList>
    </citation>
    <scope>NUCLEOTIDE SEQUENCE [LARGE SCALE GENOMIC DNA]</scope>
    <source>
        <strain evidence="3">QX1410_ONT</strain>
        <tissue evidence="3">Whole-organism</tissue>
    </source>
</reference>
<dbReference type="PANTHER" id="PTHR45746:SF6">
    <property type="entry name" value="LP21163P"/>
    <property type="match status" value="1"/>
</dbReference>
<dbReference type="Proteomes" id="UP000827892">
    <property type="component" value="Chromosome V"/>
</dbReference>
<dbReference type="Gene3D" id="1.10.167.10">
    <property type="entry name" value="Regulator of G-protein Signalling 4, domain 2"/>
    <property type="match status" value="1"/>
</dbReference>
<evidence type="ECO:0000313" key="4">
    <source>
        <dbReference type="Proteomes" id="UP000827892"/>
    </source>
</evidence>